<evidence type="ECO:0000256" key="1">
    <source>
        <dbReference type="SAM" id="SignalP"/>
    </source>
</evidence>
<dbReference type="EMBL" id="CP001646">
    <property type="protein sequence ID" value="ACS66143.1"/>
    <property type="molecule type" value="Genomic_DNA"/>
</dbReference>
<evidence type="ECO:0000313" key="2">
    <source>
        <dbReference type="EMBL" id="ACS66143.1"/>
    </source>
</evidence>
<reference evidence="2" key="1">
    <citation type="submission" date="2009-06" db="EMBL/GenBank/DDBJ databases">
        <title>Complete sequence plasmid 1 of Ralstonia pickettii 12D.</title>
        <authorList>
            <consortium name="US DOE Joint Genome Institute"/>
            <person name="Lucas S."/>
            <person name="Copeland A."/>
            <person name="Lapidus A."/>
            <person name="Glavina del Rio T."/>
            <person name="Dalin E."/>
            <person name="Tice H."/>
            <person name="Bruce D."/>
            <person name="Goodwin L."/>
            <person name="Pitluck S."/>
            <person name="Sims D."/>
            <person name="Meincke L."/>
            <person name="Brettin T."/>
            <person name="Detter J.C."/>
            <person name="Han C."/>
            <person name="Larimer F."/>
            <person name="Land M."/>
            <person name="Hauser L."/>
            <person name="Kyrpides N."/>
            <person name="Ovchinnikova G."/>
            <person name="Marsh T."/>
            <person name="Richardson P."/>
        </authorList>
    </citation>
    <scope>NUCLEOTIDE SEQUENCE [LARGE SCALE GENOMIC DNA]</scope>
    <source>
        <plasmid evidence="2">12D</plasmid>
        <plasmid evidence="2">pRp12D01</plasmid>
    </source>
</reference>
<feature type="chain" id="PRO_5002962648" evidence="1">
    <location>
        <begin position="23"/>
        <end position="71"/>
    </location>
</feature>
<protein>
    <submittedName>
        <fullName evidence="2">Uncharacterized protein</fullName>
    </submittedName>
</protein>
<dbReference type="HOGENOM" id="CLU_2737175_0_0_4"/>
<dbReference type="AlphaFoldDB" id="C6BPL9"/>
<organism evidence="2">
    <name type="scientific">Ralstonia pickettii (strain 12D)</name>
    <dbReference type="NCBI Taxonomy" id="428406"/>
    <lineage>
        <taxon>Bacteria</taxon>
        <taxon>Pseudomonadati</taxon>
        <taxon>Pseudomonadota</taxon>
        <taxon>Betaproteobacteria</taxon>
        <taxon>Burkholderiales</taxon>
        <taxon>Burkholderiaceae</taxon>
        <taxon>Ralstonia</taxon>
    </lineage>
</organism>
<gene>
    <name evidence="2" type="ordered locus">Rpic12D_4909</name>
</gene>
<name>C6BPL9_RALP1</name>
<sequence>MKKNRKIALAALTLFTCSAACAGVTDALADIGRAAQSVVGKRGEPTLVIAPHTHFNVGNRVVDVVGYDQCR</sequence>
<geneLocation type="plasmid" evidence="2">
    <name>pRp12D01</name>
</geneLocation>
<proteinExistence type="predicted"/>
<feature type="signal peptide" evidence="1">
    <location>
        <begin position="1"/>
        <end position="22"/>
    </location>
</feature>
<keyword evidence="2" id="KW-0614">Plasmid</keyword>
<accession>C6BPL9</accession>
<dbReference type="KEGG" id="rpf:Rpic12D_4909"/>
<keyword evidence="1" id="KW-0732">Signal</keyword>